<evidence type="ECO:0000313" key="6">
    <source>
        <dbReference type="EMBL" id="MEI5611449.1"/>
    </source>
</evidence>
<reference evidence="6 7" key="1">
    <citation type="submission" date="2024-03" db="EMBL/GenBank/DDBJ databases">
        <title>First Report of Pectobacterium brasiliscabiei causing potato scab in china.</title>
        <authorList>
            <person name="Handique U."/>
        </authorList>
    </citation>
    <scope>NUCLEOTIDE SEQUENCE [LARGE SCALE GENOMIC DNA]</scope>
    <source>
        <strain evidence="6 7">ZRIMU1503</strain>
    </source>
</reference>
<dbReference type="Pfam" id="PF00535">
    <property type="entry name" value="Glycos_transf_2"/>
    <property type="match status" value="1"/>
</dbReference>
<name>A0ABU8GEG0_9ACTN</name>
<protein>
    <submittedName>
        <fullName evidence="6">Glycosyltransferase family 2 protein</fullName>
        <ecNumber evidence="6">2.4.-.-</ecNumber>
    </submittedName>
</protein>
<dbReference type="EMBL" id="JBBAYM010000012">
    <property type="protein sequence ID" value="MEI5611449.1"/>
    <property type="molecule type" value="Genomic_DNA"/>
</dbReference>
<evidence type="ECO:0000256" key="4">
    <source>
        <dbReference type="ARBA" id="ARBA00022679"/>
    </source>
</evidence>
<dbReference type="GO" id="GO:0016757">
    <property type="term" value="F:glycosyltransferase activity"/>
    <property type="evidence" value="ECO:0007669"/>
    <property type="project" value="UniProtKB-KW"/>
</dbReference>
<dbReference type="PANTHER" id="PTHR43179">
    <property type="entry name" value="RHAMNOSYLTRANSFERASE WBBL"/>
    <property type="match status" value="1"/>
</dbReference>
<evidence type="ECO:0000313" key="7">
    <source>
        <dbReference type="Proteomes" id="UP001365781"/>
    </source>
</evidence>
<dbReference type="InterPro" id="IPR029044">
    <property type="entry name" value="Nucleotide-diphossugar_trans"/>
</dbReference>
<dbReference type="SUPFAM" id="SSF53448">
    <property type="entry name" value="Nucleotide-diphospho-sugar transferases"/>
    <property type="match status" value="1"/>
</dbReference>
<dbReference type="RefSeq" id="WP_336558520.1">
    <property type="nucleotide sequence ID" value="NZ_JBBAYL010000016.1"/>
</dbReference>
<keyword evidence="7" id="KW-1185">Reference proteome</keyword>
<dbReference type="CDD" id="cd04186">
    <property type="entry name" value="GT_2_like_c"/>
    <property type="match status" value="1"/>
</dbReference>
<evidence type="ECO:0000256" key="2">
    <source>
        <dbReference type="ARBA" id="ARBA00006739"/>
    </source>
</evidence>
<dbReference type="PANTHER" id="PTHR43179:SF12">
    <property type="entry name" value="GALACTOFURANOSYLTRANSFERASE GLFT2"/>
    <property type="match status" value="1"/>
</dbReference>
<evidence type="ECO:0000259" key="5">
    <source>
        <dbReference type="Pfam" id="PF00535"/>
    </source>
</evidence>
<accession>A0ABU8GEG0</accession>
<keyword evidence="3 6" id="KW-0328">Glycosyltransferase</keyword>
<evidence type="ECO:0000256" key="1">
    <source>
        <dbReference type="ARBA" id="ARBA00004776"/>
    </source>
</evidence>
<proteinExistence type="inferred from homology"/>
<keyword evidence="4 6" id="KW-0808">Transferase</keyword>
<dbReference type="EC" id="2.4.-.-" evidence="6"/>
<dbReference type="Gene3D" id="3.90.550.10">
    <property type="entry name" value="Spore Coat Polysaccharide Biosynthesis Protein SpsA, Chain A"/>
    <property type="match status" value="1"/>
</dbReference>
<comment type="similarity">
    <text evidence="2">Belongs to the glycosyltransferase 2 family.</text>
</comment>
<dbReference type="Proteomes" id="UP001365781">
    <property type="component" value="Unassembled WGS sequence"/>
</dbReference>
<comment type="caution">
    <text evidence="6">The sequence shown here is derived from an EMBL/GenBank/DDBJ whole genome shotgun (WGS) entry which is preliminary data.</text>
</comment>
<organism evidence="6 7">
    <name type="scientific">Streptomyces brasiliscabiei</name>
    <dbReference type="NCBI Taxonomy" id="2736302"/>
    <lineage>
        <taxon>Bacteria</taxon>
        <taxon>Bacillati</taxon>
        <taxon>Actinomycetota</taxon>
        <taxon>Actinomycetes</taxon>
        <taxon>Kitasatosporales</taxon>
        <taxon>Streptomycetaceae</taxon>
        <taxon>Streptomyces</taxon>
    </lineage>
</organism>
<gene>
    <name evidence="6" type="ORF">WB403_20025</name>
</gene>
<evidence type="ECO:0000256" key="3">
    <source>
        <dbReference type="ARBA" id="ARBA00022676"/>
    </source>
</evidence>
<feature type="domain" description="Glycosyltransferase 2-like" evidence="5">
    <location>
        <begin position="23"/>
        <end position="148"/>
    </location>
</feature>
<sequence>MTTPKPTAESPRMRVATITVGTNESRWLEPCFATLLDSDVPGIDLTVWYVDNDSHDGSTAFVKDRFPEVRVIQNESNVGFARANNIGMRAALAEGADYVFLVNPDTQTPKSLVRDLAEFMETWTDYGVVGPMQYEYDESGSTALGSAYNDWSKSALRWGEQHAFAGDWPNHPSPASPPEGRAPNTLEHAYVQGSAFFVRAALLRTVGPLDEVFHTYYEETDLCRRARWAGWRVALLLDVGIQHFGGGGTAGSSYRRIQMRRNRYYYLLTDIDWRPLPMLRLASRWLRDDLRGRGVGGVTTWWRGTWETARAVCWLVRRAALIQARRRAHRRLALHTDSRVRLRARSER</sequence>
<comment type="pathway">
    <text evidence="1">Cell wall biogenesis; cell wall polysaccharide biosynthesis.</text>
</comment>
<dbReference type="InterPro" id="IPR001173">
    <property type="entry name" value="Glyco_trans_2-like"/>
</dbReference>